<evidence type="ECO:0000313" key="2">
    <source>
        <dbReference type="EMBL" id="MFC7408736.1"/>
    </source>
</evidence>
<evidence type="ECO:0000256" key="1">
    <source>
        <dbReference type="SAM" id="Phobius"/>
    </source>
</evidence>
<dbReference type="Proteomes" id="UP001596501">
    <property type="component" value="Unassembled WGS sequence"/>
</dbReference>
<proteinExistence type="predicted"/>
<dbReference type="EMBL" id="JBHTCA010000004">
    <property type="protein sequence ID" value="MFC7408736.1"/>
    <property type="molecule type" value="Genomic_DNA"/>
</dbReference>
<accession>A0ABW2QI52</accession>
<dbReference type="RefSeq" id="WP_382221455.1">
    <property type="nucleotide sequence ID" value="NZ_JBHTCA010000004.1"/>
</dbReference>
<protein>
    <recommendedName>
        <fullName evidence="4">SMODS and SLOG-associating 2TM effector domain-containing protein</fullName>
    </recommendedName>
</protein>
<evidence type="ECO:0008006" key="4">
    <source>
        <dbReference type="Google" id="ProtNLM"/>
    </source>
</evidence>
<gene>
    <name evidence="2" type="ORF">ACFQPB_07675</name>
</gene>
<comment type="caution">
    <text evidence="2">The sequence shown here is derived from an EMBL/GenBank/DDBJ whole genome shotgun (WGS) entry which is preliminary data.</text>
</comment>
<keyword evidence="1" id="KW-0812">Transmembrane</keyword>
<evidence type="ECO:0000313" key="3">
    <source>
        <dbReference type="Proteomes" id="UP001596501"/>
    </source>
</evidence>
<name>A0ABW2QI52_9BURK</name>
<keyword evidence="1" id="KW-0472">Membrane</keyword>
<reference evidence="3" key="1">
    <citation type="journal article" date="2019" name="Int. J. Syst. Evol. Microbiol.">
        <title>The Global Catalogue of Microorganisms (GCM) 10K type strain sequencing project: providing services to taxonomists for standard genome sequencing and annotation.</title>
        <authorList>
            <consortium name="The Broad Institute Genomics Platform"/>
            <consortium name="The Broad Institute Genome Sequencing Center for Infectious Disease"/>
            <person name="Wu L."/>
            <person name="Ma J."/>
        </authorList>
    </citation>
    <scope>NUCLEOTIDE SEQUENCE [LARGE SCALE GENOMIC DNA]</scope>
    <source>
        <strain evidence="3">CGMCC 1.12371</strain>
    </source>
</reference>
<keyword evidence="3" id="KW-1185">Reference proteome</keyword>
<sequence length="175" mass="18622">MTEIDVAEFNSREAAKFSLANLDVVRTRAHQLLLLLLGGGAGMGALGLERWHASPVLAGALLGAALLWFVLARQVARQGLVSSPVKAWAQAGLVEHYGEWQRFNAELAHEGKPTIDPLAELRKASLRATDRAAADYRTASAAAYAVVDNAYKSMVTTPVAALLGAGAAALLRRFM</sequence>
<feature type="transmembrane region" description="Helical" evidence="1">
    <location>
        <begin position="29"/>
        <end position="48"/>
    </location>
</feature>
<feature type="transmembrane region" description="Helical" evidence="1">
    <location>
        <begin position="55"/>
        <end position="76"/>
    </location>
</feature>
<organism evidence="2 3">
    <name type="scientific">Hydrogenophaga atypica</name>
    <dbReference type="NCBI Taxonomy" id="249409"/>
    <lineage>
        <taxon>Bacteria</taxon>
        <taxon>Pseudomonadati</taxon>
        <taxon>Pseudomonadota</taxon>
        <taxon>Betaproteobacteria</taxon>
        <taxon>Burkholderiales</taxon>
        <taxon>Comamonadaceae</taxon>
        <taxon>Hydrogenophaga</taxon>
    </lineage>
</organism>
<keyword evidence="1" id="KW-1133">Transmembrane helix</keyword>